<dbReference type="AlphaFoldDB" id="A0AAE0IGX9"/>
<feature type="compositionally biased region" description="Polar residues" evidence="1">
    <location>
        <begin position="49"/>
        <end position="67"/>
    </location>
</feature>
<comment type="caution">
    <text evidence="2">The sequence shown here is derived from an EMBL/GenBank/DDBJ whole genome shotgun (WGS) entry which is preliminary data.</text>
</comment>
<name>A0AAE0IGX9_9PEZI</name>
<feature type="compositionally biased region" description="Pro residues" evidence="1">
    <location>
        <begin position="70"/>
        <end position="85"/>
    </location>
</feature>
<reference evidence="2" key="2">
    <citation type="submission" date="2023-06" db="EMBL/GenBank/DDBJ databases">
        <authorList>
            <consortium name="Lawrence Berkeley National Laboratory"/>
            <person name="Haridas S."/>
            <person name="Hensen N."/>
            <person name="Bonometti L."/>
            <person name="Westerberg I."/>
            <person name="Brannstrom I.O."/>
            <person name="Guillou S."/>
            <person name="Cros-Aarteil S."/>
            <person name="Calhoun S."/>
            <person name="Kuo A."/>
            <person name="Mondo S."/>
            <person name="Pangilinan J."/>
            <person name="Riley R."/>
            <person name="Labutti K."/>
            <person name="Andreopoulos B."/>
            <person name="Lipzen A."/>
            <person name="Chen C."/>
            <person name="Yanf M."/>
            <person name="Daum C."/>
            <person name="Ng V."/>
            <person name="Clum A."/>
            <person name="Steindorff A."/>
            <person name="Ohm R."/>
            <person name="Martin F."/>
            <person name="Silar P."/>
            <person name="Natvig D."/>
            <person name="Lalanne C."/>
            <person name="Gautier V."/>
            <person name="Ament-Velasquez S.L."/>
            <person name="Kruys A."/>
            <person name="Hutchinson M.I."/>
            <person name="Powell A.J."/>
            <person name="Barry K."/>
            <person name="Miller A.N."/>
            <person name="Grigoriev I.V."/>
            <person name="Debuchy R."/>
            <person name="Gladieux P."/>
            <person name="Thoren M.H."/>
            <person name="Johannesson H."/>
        </authorList>
    </citation>
    <scope>NUCLEOTIDE SEQUENCE</scope>
    <source>
        <strain evidence="2">CBS 118394</strain>
    </source>
</reference>
<feature type="region of interest" description="Disordered" evidence="1">
    <location>
        <begin position="208"/>
        <end position="255"/>
    </location>
</feature>
<protein>
    <submittedName>
        <fullName evidence="2">Uncharacterized protein</fullName>
    </submittedName>
</protein>
<evidence type="ECO:0000313" key="3">
    <source>
        <dbReference type="Proteomes" id="UP001283341"/>
    </source>
</evidence>
<dbReference type="Proteomes" id="UP001283341">
    <property type="component" value="Unassembled WGS sequence"/>
</dbReference>
<dbReference type="EMBL" id="JAUEDM010000002">
    <property type="protein sequence ID" value="KAK3324943.1"/>
    <property type="molecule type" value="Genomic_DNA"/>
</dbReference>
<gene>
    <name evidence="2" type="ORF">B0H66DRAFT_107870</name>
</gene>
<feature type="region of interest" description="Disordered" evidence="1">
    <location>
        <begin position="47"/>
        <end position="95"/>
    </location>
</feature>
<keyword evidence="3" id="KW-1185">Reference proteome</keyword>
<accession>A0AAE0IGX9</accession>
<organism evidence="2 3">
    <name type="scientific">Apodospora peruviana</name>
    <dbReference type="NCBI Taxonomy" id="516989"/>
    <lineage>
        <taxon>Eukaryota</taxon>
        <taxon>Fungi</taxon>
        <taxon>Dikarya</taxon>
        <taxon>Ascomycota</taxon>
        <taxon>Pezizomycotina</taxon>
        <taxon>Sordariomycetes</taxon>
        <taxon>Sordariomycetidae</taxon>
        <taxon>Sordariales</taxon>
        <taxon>Lasiosphaeriaceae</taxon>
        <taxon>Apodospora</taxon>
    </lineage>
</organism>
<sequence length="255" mass="28762">MNFPSSICRFQVIITATAQPSHRQPTSIISSSQFQKNTIYIFNHPHKIQTFTPPSNQPTTSPLATNMPSESPPPSPEDEAPPSPDPSSSSYGPTIPDIESKISEIVLLLATASDGGAANPVSEAQFSTWHEEWKTLRTELAAAKLPMSALQKIQDLESARADIITLRKRLLYLNEPNFIRREKWLLEQERIESELHKANLELRKETAAAEAKAKANQNKSEEEREEEERERLFWELLAPKPKPKAKSVNEEKNKE</sequence>
<evidence type="ECO:0000313" key="2">
    <source>
        <dbReference type="EMBL" id="KAK3324943.1"/>
    </source>
</evidence>
<reference evidence="2" key="1">
    <citation type="journal article" date="2023" name="Mol. Phylogenet. Evol.">
        <title>Genome-scale phylogeny and comparative genomics of the fungal order Sordariales.</title>
        <authorList>
            <person name="Hensen N."/>
            <person name="Bonometti L."/>
            <person name="Westerberg I."/>
            <person name="Brannstrom I.O."/>
            <person name="Guillou S."/>
            <person name="Cros-Aarteil S."/>
            <person name="Calhoun S."/>
            <person name="Haridas S."/>
            <person name="Kuo A."/>
            <person name="Mondo S."/>
            <person name="Pangilinan J."/>
            <person name="Riley R."/>
            <person name="LaButti K."/>
            <person name="Andreopoulos B."/>
            <person name="Lipzen A."/>
            <person name="Chen C."/>
            <person name="Yan M."/>
            <person name="Daum C."/>
            <person name="Ng V."/>
            <person name="Clum A."/>
            <person name="Steindorff A."/>
            <person name="Ohm R.A."/>
            <person name="Martin F."/>
            <person name="Silar P."/>
            <person name="Natvig D.O."/>
            <person name="Lalanne C."/>
            <person name="Gautier V."/>
            <person name="Ament-Velasquez S.L."/>
            <person name="Kruys A."/>
            <person name="Hutchinson M.I."/>
            <person name="Powell A.J."/>
            <person name="Barry K."/>
            <person name="Miller A.N."/>
            <person name="Grigoriev I.V."/>
            <person name="Debuchy R."/>
            <person name="Gladieux P."/>
            <person name="Hiltunen Thoren M."/>
            <person name="Johannesson H."/>
        </authorList>
    </citation>
    <scope>NUCLEOTIDE SEQUENCE</scope>
    <source>
        <strain evidence="2">CBS 118394</strain>
    </source>
</reference>
<evidence type="ECO:0000256" key="1">
    <source>
        <dbReference type="SAM" id="MobiDB-lite"/>
    </source>
</evidence>
<proteinExistence type="predicted"/>